<dbReference type="OrthoDB" id="9808839at2"/>
<proteinExistence type="predicted"/>
<dbReference type="EMBL" id="VDMN01000001">
    <property type="protein sequence ID" value="TNM64890.1"/>
    <property type="molecule type" value="Genomic_DNA"/>
</dbReference>
<keyword evidence="1" id="KW-0732">Signal</keyword>
<keyword evidence="3" id="KW-1185">Reference proteome</keyword>
<evidence type="ECO:0000313" key="2">
    <source>
        <dbReference type="EMBL" id="TNM64890.1"/>
    </source>
</evidence>
<evidence type="ECO:0008006" key="4">
    <source>
        <dbReference type="Google" id="ProtNLM"/>
    </source>
</evidence>
<feature type="chain" id="PRO_5023141400" description="RcnB family protein" evidence="1">
    <location>
        <begin position="22"/>
        <end position="120"/>
    </location>
</feature>
<dbReference type="Proteomes" id="UP000311605">
    <property type="component" value="Unassembled WGS sequence"/>
</dbReference>
<comment type="caution">
    <text evidence="2">The sequence shown here is derived from an EMBL/GenBank/DDBJ whole genome shotgun (WGS) entry which is preliminary data.</text>
</comment>
<accession>A0A5C4XQT9</accession>
<dbReference type="AlphaFoldDB" id="A0A5C4XQT9"/>
<dbReference type="Gene3D" id="3.10.450.160">
    <property type="entry name" value="inner membrane protein cigr"/>
    <property type="match status" value="1"/>
</dbReference>
<organism evidence="2 3">
    <name type="scientific">Aliirhizobium smilacinae</name>
    <dbReference type="NCBI Taxonomy" id="1395944"/>
    <lineage>
        <taxon>Bacteria</taxon>
        <taxon>Pseudomonadati</taxon>
        <taxon>Pseudomonadota</taxon>
        <taxon>Alphaproteobacteria</taxon>
        <taxon>Hyphomicrobiales</taxon>
        <taxon>Rhizobiaceae</taxon>
        <taxon>Aliirhizobium</taxon>
    </lineage>
</organism>
<name>A0A5C4XQT9_9HYPH</name>
<protein>
    <recommendedName>
        <fullName evidence="4">RcnB family protein</fullName>
    </recommendedName>
</protein>
<dbReference type="InterPro" id="IPR024572">
    <property type="entry name" value="RcnB"/>
</dbReference>
<dbReference type="RefSeq" id="WP_139671556.1">
    <property type="nucleotide sequence ID" value="NZ_VDMN01000001.1"/>
</dbReference>
<feature type="signal peptide" evidence="1">
    <location>
        <begin position="1"/>
        <end position="21"/>
    </location>
</feature>
<sequence length="120" mass="13747">MKKFIVALVAATVLAGPIATAAQAQEWRNDRDRGRQVEKHVDKRVNKTVHVDKKVVIHKQRWSKGHRASAAERRRMADVRDYRRYRLSAPPRGYKWVKVDNDYLMIGIATGVISSIIAAR</sequence>
<gene>
    <name evidence="2" type="ORF">FHP24_00860</name>
</gene>
<evidence type="ECO:0000313" key="3">
    <source>
        <dbReference type="Proteomes" id="UP000311605"/>
    </source>
</evidence>
<evidence type="ECO:0000256" key="1">
    <source>
        <dbReference type="SAM" id="SignalP"/>
    </source>
</evidence>
<dbReference type="Pfam" id="PF11776">
    <property type="entry name" value="RcnB"/>
    <property type="match status" value="1"/>
</dbReference>
<reference evidence="2 3" key="1">
    <citation type="submission" date="2019-06" db="EMBL/GenBank/DDBJ databases">
        <title>The draft genome of Rhizobium smilacinae PTYR-5.</title>
        <authorList>
            <person name="Liu L."/>
            <person name="Li L."/>
            <person name="Zhang X."/>
        </authorList>
    </citation>
    <scope>NUCLEOTIDE SEQUENCE [LARGE SCALE GENOMIC DNA]</scope>
    <source>
        <strain evidence="2 3">PTYR-5</strain>
    </source>
</reference>